<dbReference type="GeneID" id="25261238"/>
<dbReference type="AlphaFoldDB" id="A0A066VZ98"/>
<comment type="caution">
    <text evidence="1">The sequence shown here is derived from an EMBL/GenBank/DDBJ whole genome shotgun (WGS) entry which is preliminary data.</text>
</comment>
<reference evidence="1 2" key="1">
    <citation type="submission" date="2014-05" db="EMBL/GenBank/DDBJ databases">
        <title>Draft genome sequence of a rare smut relative, Tilletiaria anomala UBC 951.</title>
        <authorList>
            <consortium name="DOE Joint Genome Institute"/>
            <person name="Toome M."/>
            <person name="Kuo A."/>
            <person name="Henrissat B."/>
            <person name="Lipzen A."/>
            <person name="Tritt A."/>
            <person name="Yoshinaga Y."/>
            <person name="Zane M."/>
            <person name="Barry K."/>
            <person name="Grigoriev I.V."/>
            <person name="Spatafora J.W."/>
            <person name="Aimea M.C."/>
        </authorList>
    </citation>
    <scope>NUCLEOTIDE SEQUENCE [LARGE SCALE GENOMIC DNA]</scope>
    <source>
        <strain evidence="1 2">UBC 951</strain>
    </source>
</reference>
<dbReference type="RefSeq" id="XP_013243667.1">
    <property type="nucleotide sequence ID" value="XM_013388213.1"/>
</dbReference>
<dbReference type="InParanoid" id="A0A066VZ98"/>
<evidence type="ECO:0000313" key="2">
    <source>
        <dbReference type="Proteomes" id="UP000027361"/>
    </source>
</evidence>
<accession>A0A066VZ98</accession>
<dbReference type="HOGENOM" id="CLU_1662028_0_0_1"/>
<gene>
    <name evidence="1" type="ORF">K437DRAFT_104353</name>
</gene>
<organism evidence="1 2">
    <name type="scientific">Tilletiaria anomala (strain ATCC 24038 / CBS 436.72 / UBC 951)</name>
    <dbReference type="NCBI Taxonomy" id="1037660"/>
    <lineage>
        <taxon>Eukaryota</taxon>
        <taxon>Fungi</taxon>
        <taxon>Dikarya</taxon>
        <taxon>Basidiomycota</taxon>
        <taxon>Ustilaginomycotina</taxon>
        <taxon>Exobasidiomycetes</taxon>
        <taxon>Georgefischeriales</taxon>
        <taxon>Tilletiariaceae</taxon>
        <taxon>Tilletiaria</taxon>
    </lineage>
</organism>
<sequence>MSYTPVSTFQPSILSSCWRMAGSGVCVASGLSARRVLARINLEECKQRDLPFLKAAGTLAFSHESLFPCALFAFDALSTYTWLIGTARQHTYTRARPGLQRVRSQRCSVYDVCIHFHTMSRPTAACTTEFRSAGPQNNGHRACGGTCGMHHGANWPQTP</sequence>
<dbReference type="EMBL" id="JMSN01000033">
    <property type="protein sequence ID" value="KDN46801.1"/>
    <property type="molecule type" value="Genomic_DNA"/>
</dbReference>
<evidence type="ECO:0000313" key="1">
    <source>
        <dbReference type="EMBL" id="KDN46801.1"/>
    </source>
</evidence>
<name>A0A066VZ98_TILAU</name>
<proteinExistence type="predicted"/>
<keyword evidence="2" id="KW-1185">Reference proteome</keyword>
<dbReference type="Proteomes" id="UP000027361">
    <property type="component" value="Unassembled WGS sequence"/>
</dbReference>
<protein>
    <submittedName>
        <fullName evidence="1">Uncharacterized protein</fullName>
    </submittedName>
</protein>